<dbReference type="Proteomes" id="UP001590950">
    <property type="component" value="Unassembled WGS sequence"/>
</dbReference>
<sequence length="619" mass="69083">MSPYAQLKLENSSSIGDVDMLVDNVDVTQFVNPQDTDKRYSRPQLDCSHSIMRVPSGYVTQGVSKVGSDSQRASVTILETRSSESSFDSSSGCMTPLTPVSASSASSLRSQSMMAPENQQCYFSPSSPCPVPRSPRLKQVANHDHYSLHQPFTSEAPVDCTHVAPFVTEGGAPYGFDDQLSMTMSNYANNAQADWQSHQASNDFMSLCEQAMNVNTSASLSMDLAQNFTYAMTARSSGCSQQYVHGSQTQLFGNLVPTTEIGHCPAAVNSAPGNRTLDPPFEFVGGVYGPNDEFPDDDNIPNVPLIDGSISKKRLAKKRNSTYIRTNPANALLEAPDYVPDSTCKRPAGQKTKKSRKTAKKTGRLEIGGWSLVETPPISSENKKHPCPHCPYKFVRPEHLARHKKSKHDEANTKYYPCRVHDCKDRDGNHKMIKARGDNLAPHYTNTHFTFGNSDKSGKNRRISLKESLEIGLYSWDPRWPLFLNGQISLDSESKGAWKMLGYSIRETRDTRIKTIIQDWEGPDDATLELVDYRWQMLKDGSMDFETAMAGGHKMVESERRDKGLLGVTMMESEEMGLKQCEPRWLRLLGGKMTIDESEVLRVKHLNPTWLALQAKRRR</sequence>
<gene>
    <name evidence="3" type="ORF">N7G274_008335</name>
</gene>
<comment type="caution">
    <text evidence="3">The sequence shown here is derived from an EMBL/GenBank/DDBJ whole genome shotgun (WGS) entry which is preliminary data.</text>
</comment>
<accession>A0ABR4A0K9</accession>
<evidence type="ECO:0000313" key="4">
    <source>
        <dbReference type="Proteomes" id="UP001590950"/>
    </source>
</evidence>
<keyword evidence="1" id="KW-0479">Metal-binding</keyword>
<keyword evidence="1" id="KW-0862">Zinc</keyword>
<proteinExistence type="predicted"/>
<dbReference type="PROSITE" id="PS50157">
    <property type="entry name" value="ZINC_FINGER_C2H2_2"/>
    <property type="match status" value="1"/>
</dbReference>
<keyword evidence="4" id="KW-1185">Reference proteome</keyword>
<organism evidence="3 4">
    <name type="scientific">Stereocaulon virgatum</name>
    <dbReference type="NCBI Taxonomy" id="373712"/>
    <lineage>
        <taxon>Eukaryota</taxon>
        <taxon>Fungi</taxon>
        <taxon>Dikarya</taxon>
        <taxon>Ascomycota</taxon>
        <taxon>Pezizomycotina</taxon>
        <taxon>Lecanoromycetes</taxon>
        <taxon>OSLEUM clade</taxon>
        <taxon>Lecanoromycetidae</taxon>
        <taxon>Lecanorales</taxon>
        <taxon>Lecanorineae</taxon>
        <taxon>Stereocaulaceae</taxon>
        <taxon>Stereocaulon</taxon>
    </lineage>
</organism>
<keyword evidence="1" id="KW-0863">Zinc-finger</keyword>
<feature type="domain" description="C2H2-type" evidence="2">
    <location>
        <begin position="385"/>
        <end position="413"/>
    </location>
</feature>
<dbReference type="InterPro" id="IPR013087">
    <property type="entry name" value="Znf_C2H2_type"/>
</dbReference>
<name>A0ABR4A0K9_9LECA</name>
<dbReference type="SMART" id="SM00355">
    <property type="entry name" value="ZnF_C2H2"/>
    <property type="match status" value="1"/>
</dbReference>
<reference evidence="3 4" key="1">
    <citation type="submission" date="2024-09" db="EMBL/GenBank/DDBJ databases">
        <title>Rethinking Asexuality: The Enigmatic Case of Functional Sexual Genes in Lepraria (Stereocaulaceae).</title>
        <authorList>
            <person name="Doellman M."/>
            <person name="Sun Y."/>
            <person name="Barcenas-Pena A."/>
            <person name="Lumbsch H.T."/>
            <person name="Grewe F."/>
        </authorList>
    </citation>
    <scope>NUCLEOTIDE SEQUENCE [LARGE SCALE GENOMIC DNA]</scope>
    <source>
        <strain evidence="3 4">Mercado 3170</strain>
    </source>
</reference>
<dbReference type="EMBL" id="JBEFKJ010000028">
    <property type="protein sequence ID" value="KAL2038995.1"/>
    <property type="molecule type" value="Genomic_DNA"/>
</dbReference>
<evidence type="ECO:0000313" key="3">
    <source>
        <dbReference type="EMBL" id="KAL2038995.1"/>
    </source>
</evidence>
<dbReference type="PROSITE" id="PS00028">
    <property type="entry name" value="ZINC_FINGER_C2H2_1"/>
    <property type="match status" value="1"/>
</dbReference>
<evidence type="ECO:0000259" key="2">
    <source>
        <dbReference type="PROSITE" id="PS50157"/>
    </source>
</evidence>
<evidence type="ECO:0000256" key="1">
    <source>
        <dbReference type="PROSITE-ProRule" id="PRU00042"/>
    </source>
</evidence>
<protein>
    <recommendedName>
        <fullName evidence="2">C2H2-type domain-containing protein</fullName>
    </recommendedName>
</protein>